<dbReference type="PANTHER" id="PTHR16140">
    <property type="entry name" value="NON-STRUCTURAL MAINTENANCE OF CHROMOSOMES ELEMENT 4"/>
    <property type="match status" value="1"/>
</dbReference>
<evidence type="ECO:0000256" key="7">
    <source>
        <dbReference type="RuleBase" id="RU365071"/>
    </source>
</evidence>
<sequence>MPLPLRHNNGQNDDEDHRSDDVGENGLTSVQIQEANYLNSLAVDSDPSQQFARRASIREAYHDICSQFTGEVQEKETPKLIENLEKSLLDVERSYQNVGAGGKELAADADSLLSMANVLWDQMKSFRSTNSERVVHLMNSIPSTTNSSTPDGEDNPLLIDNDENDRACSPSTSSEATSTSVNRRSLPNPPKKERVKRAKDALDDAVVLTSRQTVSVDDEVSVAQELDKVRKALKRAWRDKPSVDFYSFVLDPNDFSRSVENMFYVSFLVKDGRVRLSVGDDGLPVLSHVSSEERQRLHVDDRSAAVTNQAIISFNYDMWENMVEAMHLRNTSEA</sequence>
<keyword evidence="5 7" id="KW-0234">DNA repair</keyword>
<dbReference type="Pfam" id="PF08743">
    <property type="entry name" value="Nse4_C"/>
    <property type="match status" value="1"/>
</dbReference>
<comment type="subunit">
    <text evidence="7">Component of the SMC5-SMC6 complex.</text>
</comment>
<dbReference type="GO" id="GO:0006281">
    <property type="term" value="P:DNA repair"/>
    <property type="evidence" value="ECO:0007669"/>
    <property type="project" value="UniProtKB-UniRule"/>
</dbReference>
<evidence type="ECO:0000256" key="1">
    <source>
        <dbReference type="ARBA" id="ARBA00004123"/>
    </source>
</evidence>
<dbReference type="WBParaSite" id="HPBE_0000727301-mRNA-1">
    <property type="protein sequence ID" value="HPBE_0000727301-mRNA-1"/>
    <property type="gene ID" value="HPBE_0000727301"/>
</dbReference>
<dbReference type="OrthoDB" id="361242at2759"/>
<dbReference type="EMBL" id="UZAH01025846">
    <property type="protein sequence ID" value="VDO71549.1"/>
    <property type="molecule type" value="Genomic_DNA"/>
</dbReference>
<feature type="region of interest" description="Disordered" evidence="8">
    <location>
        <begin position="1"/>
        <end position="24"/>
    </location>
</feature>
<dbReference type="InterPro" id="IPR014854">
    <property type="entry name" value="Nse4_C"/>
</dbReference>
<evidence type="ECO:0000256" key="3">
    <source>
        <dbReference type="ARBA" id="ARBA00022763"/>
    </source>
</evidence>
<evidence type="ECO:0000259" key="9">
    <source>
        <dbReference type="Pfam" id="PF08743"/>
    </source>
</evidence>
<evidence type="ECO:0000256" key="4">
    <source>
        <dbReference type="ARBA" id="ARBA00023172"/>
    </source>
</evidence>
<reference evidence="10 11" key="1">
    <citation type="submission" date="2018-11" db="EMBL/GenBank/DDBJ databases">
        <authorList>
            <consortium name="Pathogen Informatics"/>
        </authorList>
    </citation>
    <scope>NUCLEOTIDE SEQUENCE [LARGE SCALE GENOMIC DNA]</scope>
</reference>
<feature type="compositionally biased region" description="Low complexity" evidence="8">
    <location>
        <begin position="141"/>
        <end position="150"/>
    </location>
</feature>
<evidence type="ECO:0000256" key="5">
    <source>
        <dbReference type="ARBA" id="ARBA00023204"/>
    </source>
</evidence>
<feature type="domain" description="Non-structural maintenance of chromosome element 4 C-terminal" evidence="9">
    <location>
        <begin position="243"/>
        <end position="329"/>
    </location>
</feature>
<keyword evidence="4 7" id="KW-0233">DNA recombination</keyword>
<feature type="region of interest" description="Disordered" evidence="8">
    <location>
        <begin position="141"/>
        <end position="198"/>
    </location>
</feature>
<gene>
    <name evidence="10" type="ORF">HPBE_LOCUS7274</name>
</gene>
<protein>
    <recommendedName>
        <fullName evidence="7">Non-structural maintenance of chromosomes element 4</fullName>
    </recommendedName>
</protein>
<dbReference type="Proteomes" id="UP000050761">
    <property type="component" value="Unassembled WGS sequence"/>
</dbReference>
<keyword evidence="11" id="KW-1185">Reference proteome</keyword>
<reference evidence="12" key="2">
    <citation type="submission" date="2019-09" db="UniProtKB">
        <authorList>
            <consortium name="WormBaseParasite"/>
        </authorList>
    </citation>
    <scope>IDENTIFICATION</scope>
</reference>
<evidence type="ECO:0000256" key="2">
    <source>
        <dbReference type="ARBA" id="ARBA00008997"/>
    </source>
</evidence>
<dbReference type="GO" id="GO:0006310">
    <property type="term" value="P:DNA recombination"/>
    <property type="evidence" value="ECO:0007669"/>
    <property type="project" value="UniProtKB-UniRule"/>
</dbReference>
<evidence type="ECO:0000256" key="6">
    <source>
        <dbReference type="ARBA" id="ARBA00023242"/>
    </source>
</evidence>
<dbReference type="GO" id="GO:0030915">
    <property type="term" value="C:Smc5-Smc6 complex"/>
    <property type="evidence" value="ECO:0007669"/>
    <property type="project" value="UniProtKB-UniRule"/>
</dbReference>
<keyword evidence="3 7" id="KW-0227">DNA damage</keyword>
<dbReference type="GO" id="GO:0005634">
    <property type="term" value="C:nucleus"/>
    <property type="evidence" value="ECO:0007669"/>
    <property type="project" value="UniProtKB-SubCell"/>
</dbReference>
<feature type="compositionally biased region" description="Low complexity" evidence="8">
    <location>
        <begin position="169"/>
        <end position="180"/>
    </location>
</feature>
<accession>A0A183FJQ3</accession>
<accession>A0A3P7Y2J6</accession>
<dbReference type="PANTHER" id="PTHR16140:SF0">
    <property type="entry name" value="NON-STRUCTURAL MAINTENANCE OF CHROMOSOMES ELEMENT 4"/>
    <property type="match status" value="1"/>
</dbReference>
<evidence type="ECO:0000313" key="10">
    <source>
        <dbReference type="EMBL" id="VDO71549.1"/>
    </source>
</evidence>
<dbReference type="InterPro" id="IPR027786">
    <property type="entry name" value="Nse4/EID"/>
</dbReference>
<proteinExistence type="inferred from homology"/>
<evidence type="ECO:0000313" key="12">
    <source>
        <dbReference type="WBParaSite" id="HPBE_0000727301-mRNA-1"/>
    </source>
</evidence>
<dbReference type="AlphaFoldDB" id="A0A183FJQ3"/>
<evidence type="ECO:0000256" key="8">
    <source>
        <dbReference type="SAM" id="MobiDB-lite"/>
    </source>
</evidence>
<comment type="function">
    <text evidence="7">Component of the SMC5-SMC6 complex, that promotes sister chromatid alignment after DNA damage and facilitates double-stranded DNA breaks (DSBs) repair via homologous recombination between sister chromatids.</text>
</comment>
<comment type="subcellular location">
    <subcellularLocation>
        <location evidence="1 7">Nucleus</location>
    </subcellularLocation>
</comment>
<comment type="similarity">
    <text evidence="2 7">Belongs to the NSE4 family.</text>
</comment>
<keyword evidence="6 7" id="KW-0539">Nucleus</keyword>
<evidence type="ECO:0000313" key="11">
    <source>
        <dbReference type="Proteomes" id="UP000050761"/>
    </source>
</evidence>
<name>A0A183FJQ3_HELPZ</name>
<organism evidence="11 12">
    <name type="scientific">Heligmosomoides polygyrus</name>
    <name type="common">Parasitic roundworm</name>
    <dbReference type="NCBI Taxonomy" id="6339"/>
    <lineage>
        <taxon>Eukaryota</taxon>
        <taxon>Metazoa</taxon>
        <taxon>Ecdysozoa</taxon>
        <taxon>Nematoda</taxon>
        <taxon>Chromadorea</taxon>
        <taxon>Rhabditida</taxon>
        <taxon>Rhabditina</taxon>
        <taxon>Rhabditomorpha</taxon>
        <taxon>Strongyloidea</taxon>
        <taxon>Heligmosomidae</taxon>
        <taxon>Heligmosomoides</taxon>
    </lineage>
</organism>